<dbReference type="Pfam" id="PF09234">
    <property type="entry name" value="DUF1963"/>
    <property type="match status" value="1"/>
</dbReference>
<reference evidence="1" key="1">
    <citation type="submission" date="2024-05" db="EMBL/GenBank/DDBJ databases">
        <title>30 novel species of actinomycetes from the DSMZ collection.</title>
        <authorList>
            <person name="Nouioui I."/>
        </authorList>
    </citation>
    <scope>NUCLEOTIDE SEQUENCE</scope>
    <source>
        <strain evidence="1">DSM 3412</strain>
    </source>
</reference>
<organism evidence="1 2">
    <name type="scientific">Streptomyces gottesmaniae</name>
    <dbReference type="NCBI Taxonomy" id="3075518"/>
    <lineage>
        <taxon>Bacteria</taxon>
        <taxon>Bacillati</taxon>
        <taxon>Actinomycetota</taxon>
        <taxon>Actinomycetes</taxon>
        <taxon>Kitasatosporales</taxon>
        <taxon>Streptomycetaceae</taxon>
        <taxon>Streptomyces</taxon>
    </lineage>
</organism>
<name>A0ABU2YR61_9ACTN</name>
<sequence length="305" mass="34118">MDYHQHFRRAAIERGIPGDEVSKFAEFLRFAIWASGRANGVPVGRSGGLPRLPVGMGWPSSEYGPLPFVASLDCAALPRVDGLALPADGSLLLFLHHEWAYDTCSIADEQKFARIVYVPAGTDTATAEEPDHDEEMFCNLTLDFVGREYDLFATVNAELPSWFEDDDEASQSDGQEHLARNLAHRKELCALVRDLWPEGNGADVCLGGYSMGIGELATDNMYTTPETRMAENILEAREKAGELVVPPDEWHLRLEEEALRVMREWVPLVQFEPGDEVYHARFLIRHDDLSAGRFDKALSFTAFTE</sequence>
<comment type="caution">
    <text evidence="1">The sequence shown here is derived from an EMBL/GenBank/DDBJ whole genome shotgun (WGS) entry which is preliminary data.</text>
</comment>
<dbReference type="InterPro" id="IPR015315">
    <property type="entry name" value="DUF1963"/>
</dbReference>
<evidence type="ECO:0000313" key="1">
    <source>
        <dbReference type="EMBL" id="MDT0566800.1"/>
    </source>
</evidence>
<protein>
    <submittedName>
        <fullName evidence="1">DUF1963 domain-containing protein</fullName>
    </submittedName>
</protein>
<dbReference type="EMBL" id="JAVRFJ010000003">
    <property type="protein sequence ID" value="MDT0566800.1"/>
    <property type="molecule type" value="Genomic_DNA"/>
</dbReference>
<evidence type="ECO:0000313" key="2">
    <source>
        <dbReference type="Proteomes" id="UP001180737"/>
    </source>
</evidence>
<keyword evidence="2" id="KW-1185">Reference proteome</keyword>
<accession>A0ABU2YR61</accession>
<dbReference type="InterPro" id="IPR035948">
    <property type="entry name" value="YwqG-like_sf"/>
</dbReference>
<dbReference type="Proteomes" id="UP001180737">
    <property type="component" value="Unassembled WGS sequence"/>
</dbReference>
<proteinExistence type="predicted"/>
<dbReference type="RefSeq" id="WP_033529813.1">
    <property type="nucleotide sequence ID" value="NZ_JAVRFJ010000003.1"/>
</dbReference>
<gene>
    <name evidence="1" type="ORF">RM704_04745</name>
</gene>
<dbReference type="SUPFAM" id="SSF103032">
    <property type="entry name" value="Hypothetical protein YwqG"/>
    <property type="match status" value="1"/>
</dbReference>
<dbReference type="Gene3D" id="2.30.320.10">
    <property type="entry name" value="YwqG-like"/>
    <property type="match status" value="1"/>
</dbReference>